<dbReference type="SUPFAM" id="SSF52821">
    <property type="entry name" value="Rhodanese/Cell cycle control phosphatase"/>
    <property type="match status" value="1"/>
</dbReference>
<dbReference type="FunFam" id="3.90.190.10:FF:000015">
    <property type="entry name" value="Dual specificity phosphatase 4"/>
    <property type="match status" value="1"/>
</dbReference>
<dbReference type="FunFam" id="3.40.250.10:FF:000026">
    <property type="entry name" value="Dual specificity protein phosphatase"/>
    <property type="match status" value="1"/>
</dbReference>
<keyword evidence="5 10" id="KW-0904">Protein phosphatase</keyword>
<evidence type="ECO:0000256" key="10">
    <source>
        <dbReference type="PIRNR" id="PIRNR000939"/>
    </source>
</evidence>
<dbReference type="OMA" id="MVNMQVC"/>
<dbReference type="eggNOG" id="KOG1716">
    <property type="taxonomic scope" value="Eukaryota"/>
</dbReference>
<evidence type="ECO:0000313" key="15">
    <source>
        <dbReference type="Ensembl" id="ENSLOCP00000014799.1"/>
    </source>
</evidence>
<feature type="active site" description="Phosphocysteine intermediate" evidence="11">
    <location>
        <position position="271"/>
    </location>
</feature>
<dbReference type="GeneID" id="102688449"/>
<dbReference type="PRINTS" id="PR01764">
    <property type="entry name" value="MAPKPHPHTASE"/>
</dbReference>
<dbReference type="GO" id="GO:0004722">
    <property type="term" value="F:protein serine/threonine phosphatase activity"/>
    <property type="evidence" value="ECO:0007669"/>
    <property type="project" value="UniProtKB-EC"/>
</dbReference>
<feature type="domain" description="Rhodanese" evidence="14">
    <location>
        <begin position="32"/>
        <end position="149"/>
    </location>
</feature>
<dbReference type="Pfam" id="PF00581">
    <property type="entry name" value="Rhodanese"/>
    <property type="match status" value="1"/>
</dbReference>
<dbReference type="GO" id="GO:0001706">
    <property type="term" value="P:endoderm formation"/>
    <property type="evidence" value="ECO:0000318"/>
    <property type="project" value="GO_Central"/>
</dbReference>
<feature type="domain" description="Tyrosine-protein phosphatase" evidence="12">
    <location>
        <begin position="186"/>
        <end position="327"/>
    </location>
</feature>
<dbReference type="InterPro" id="IPR020422">
    <property type="entry name" value="TYR_PHOSPHATASE_DUAL_dom"/>
</dbReference>
<sequence length="375" mass="40622">MRLDLPFSTCRPTTMVIMEVPSLDCAAFRNLLDAGALVLDCRSFFSFNSSHIPGSTNVRFSTIVRRRARGGLGLEHIVPNEEARCRLLSGQCRAVVFLDERSADFEQVKKDSTLMLAVAALRRDPCGASVFLLRGGFEAFASEFPELCTKPAAPQGLCLPLSSSCPPGSAESGCSSCGTPLYDQGGPVEILPFLYLGSAYHASRKDMLDTLGITALINVSANCPNHFEGHYQYKSIPVEDNHKADISSWFNEAIEFIDSVRNSGGRVFVHCQAGISRSATICLAYLMRTNRVKLDEAFEFVKQRRSVISPNFSFMGQLLQFESQVLAPSSCSAEAGSPALGNTGTVFNFPVSIPVCSSSSPLTFLHSPITTSPSC</sequence>
<evidence type="ECO:0000259" key="12">
    <source>
        <dbReference type="PROSITE" id="PS50054"/>
    </source>
</evidence>
<dbReference type="GO" id="GO:0004721">
    <property type="term" value="F:phosphoprotein phosphatase activity"/>
    <property type="evidence" value="ECO:0000318"/>
    <property type="project" value="GO_Central"/>
</dbReference>
<dbReference type="EC" id="3.1.3.16" evidence="10"/>
<evidence type="ECO:0000256" key="11">
    <source>
        <dbReference type="PIRSR" id="PIRSR000939-1"/>
    </source>
</evidence>
<dbReference type="Bgee" id="ENSLOCG00000012031">
    <property type="expression patterns" value="Expressed in zone of skin and 13 other cell types or tissues"/>
</dbReference>
<dbReference type="InterPro" id="IPR001763">
    <property type="entry name" value="Rhodanese-like_dom"/>
</dbReference>
<dbReference type="STRING" id="7918.ENSLOCP00000014799"/>
<comment type="catalytic activity">
    <reaction evidence="8 10">
        <text>O-phospho-L-threonyl-[protein] + H2O = L-threonyl-[protein] + phosphate</text>
        <dbReference type="Rhea" id="RHEA:47004"/>
        <dbReference type="Rhea" id="RHEA-COMP:11060"/>
        <dbReference type="Rhea" id="RHEA-COMP:11605"/>
        <dbReference type="ChEBI" id="CHEBI:15377"/>
        <dbReference type="ChEBI" id="CHEBI:30013"/>
        <dbReference type="ChEBI" id="CHEBI:43474"/>
        <dbReference type="ChEBI" id="CHEBI:61977"/>
        <dbReference type="EC" id="3.1.3.16"/>
    </reaction>
</comment>
<evidence type="ECO:0000256" key="6">
    <source>
        <dbReference type="ARBA" id="ARBA00023242"/>
    </source>
</evidence>
<dbReference type="KEGG" id="loc:102688449"/>
<keyword evidence="6" id="KW-0539">Nucleus</keyword>
<dbReference type="OrthoDB" id="165342at2759"/>
<evidence type="ECO:0000256" key="1">
    <source>
        <dbReference type="ARBA" id="ARBA00004123"/>
    </source>
</evidence>
<dbReference type="GO" id="GO:0017017">
    <property type="term" value="F:MAP kinase tyrosine/serine/threonine phosphatase activity"/>
    <property type="evidence" value="ECO:0007669"/>
    <property type="project" value="InterPro"/>
</dbReference>
<dbReference type="PROSITE" id="PS50054">
    <property type="entry name" value="TYR_PHOSPHATASE_DUAL"/>
    <property type="match status" value="1"/>
</dbReference>
<dbReference type="InterPro" id="IPR036873">
    <property type="entry name" value="Rhodanese-like_dom_sf"/>
</dbReference>
<dbReference type="InterPro" id="IPR000387">
    <property type="entry name" value="Tyr_Pase_dom"/>
</dbReference>
<proteinExistence type="inferred from homology"/>
<reference evidence="16" key="1">
    <citation type="submission" date="2011-12" db="EMBL/GenBank/DDBJ databases">
        <title>The Draft Genome of Lepisosteus oculatus.</title>
        <authorList>
            <consortium name="The Broad Institute Genome Assembly &amp; Analysis Group"/>
            <consortium name="Computational R&amp;D Group"/>
            <consortium name="and Sequencing Platform"/>
            <person name="Di Palma F."/>
            <person name="Alfoldi J."/>
            <person name="Johnson J."/>
            <person name="Berlin A."/>
            <person name="Gnerre S."/>
            <person name="Jaffe D."/>
            <person name="MacCallum I."/>
            <person name="Young S."/>
            <person name="Walker B.J."/>
            <person name="Lander E.S."/>
            <person name="Lindblad-Toh K."/>
        </authorList>
    </citation>
    <scope>NUCLEOTIDE SEQUENCE [LARGE SCALE GENOMIC DNA]</scope>
</reference>
<dbReference type="CTD" id="1843"/>
<dbReference type="SUPFAM" id="SSF52799">
    <property type="entry name" value="(Phosphotyrosine protein) phosphatases II"/>
    <property type="match status" value="1"/>
</dbReference>
<comment type="subcellular location">
    <subcellularLocation>
        <location evidence="1">Nucleus</location>
    </subcellularLocation>
</comment>
<comment type="similarity">
    <text evidence="2 10">Belongs to the protein-tyrosine phosphatase family. Non-receptor class dual specificity subfamily.</text>
</comment>
<dbReference type="GO" id="GO:0007165">
    <property type="term" value="P:signal transduction"/>
    <property type="evidence" value="ECO:0000318"/>
    <property type="project" value="GO_Central"/>
</dbReference>
<dbReference type="InterPro" id="IPR016130">
    <property type="entry name" value="Tyr_Pase_AS"/>
</dbReference>
<keyword evidence="4 10" id="KW-0378">Hydrolase</keyword>
<evidence type="ECO:0000256" key="7">
    <source>
        <dbReference type="ARBA" id="ARBA00047761"/>
    </source>
</evidence>
<accession>W5N2E0</accession>
<reference evidence="15" key="2">
    <citation type="submission" date="2025-08" db="UniProtKB">
        <authorList>
            <consortium name="Ensembl"/>
        </authorList>
    </citation>
    <scope>IDENTIFICATION</scope>
</reference>
<evidence type="ECO:0000256" key="5">
    <source>
        <dbReference type="ARBA" id="ARBA00022912"/>
    </source>
</evidence>
<dbReference type="InterPro" id="IPR000340">
    <property type="entry name" value="Dual-sp_phosphatase_cat-dom"/>
</dbReference>
<dbReference type="CDD" id="cd01446">
    <property type="entry name" value="DSP_MapKP"/>
    <property type="match status" value="1"/>
</dbReference>
<dbReference type="Proteomes" id="UP000018468">
    <property type="component" value="Linkage group LG6"/>
</dbReference>
<comment type="catalytic activity">
    <reaction evidence="7">
        <text>O-phospho-L-seryl-[protein] + H2O = L-seryl-[protein] + phosphate</text>
        <dbReference type="Rhea" id="RHEA:20629"/>
        <dbReference type="Rhea" id="RHEA-COMP:9863"/>
        <dbReference type="Rhea" id="RHEA-COMP:11604"/>
        <dbReference type="ChEBI" id="CHEBI:15377"/>
        <dbReference type="ChEBI" id="CHEBI:29999"/>
        <dbReference type="ChEBI" id="CHEBI:43474"/>
        <dbReference type="ChEBI" id="CHEBI:83421"/>
        <dbReference type="EC" id="3.1.3.16"/>
    </reaction>
</comment>
<dbReference type="PROSITE" id="PS50206">
    <property type="entry name" value="RHODANESE_3"/>
    <property type="match status" value="1"/>
</dbReference>
<dbReference type="GO" id="GO:1903753">
    <property type="term" value="P:negative regulation of p38MAPK cascade"/>
    <property type="evidence" value="ECO:0000318"/>
    <property type="project" value="GO_Central"/>
</dbReference>
<dbReference type="Gene3D" id="3.90.190.10">
    <property type="entry name" value="Protein tyrosine phosphatase superfamily"/>
    <property type="match status" value="1"/>
</dbReference>
<dbReference type="PROSITE" id="PS00383">
    <property type="entry name" value="TYR_PHOSPHATASE_1"/>
    <property type="match status" value="1"/>
</dbReference>
<evidence type="ECO:0000256" key="2">
    <source>
        <dbReference type="ARBA" id="ARBA00008601"/>
    </source>
</evidence>
<dbReference type="Ensembl" id="ENSLOCT00000014828.1">
    <property type="protein sequence ID" value="ENSLOCP00000014799.1"/>
    <property type="gene ID" value="ENSLOCG00000012031.1"/>
</dbReference>
<feature type="domain" description="Tyrosine specific protein phosphatases" evidence="13">
    <location>
        <begin position="251"/>
        <end position="305"/>
    </location>
</feature>
<dbReference type="Gene3D" id="3.40.250.10">
    <property type="entry name" value="Rhodanese-like domain"/>
    <property type="match status" value="1"/>
</dbReference>
<dbReference type="RefSeq" id="XP_006631995.1">
    <property type="nucleotide sequence ID" value="XM_006631932.3"/>
</dbReference>
<evidence type="ECO:0000256" key="8">
    <source>
        <dbReference type="ARBA" id="ARBA00048336"/>
    </source>
</evidence>
<evidence type="ECO:0000259" key="13">
    <source>
        <dbReference type="PROSITE" id="PS50056"/>
    </source>
</evidence>
<evidence type="ECO:0000256" key="9">
    <source>
        <dbReference type="ARBA" id="ARBA00051722"/>
    </source>
</evidence>
<dbReference type="PROSITE" id="PS50056">
    <property type="entry name" value="TYR_PHOSPHATASE_2"/>
    <property type="match status" value="1"/>
</dbReference>
<dbReference type="PANTHER" id="PTHR10159">
    <property type="entry name" value="DUAL SPECIFICITY PROTEIN PHOSPHATASE"/>
    <property type="match status" value="1"/>
</dbReference>
<dbReference type="HOGENOM" id="CLU_027074_0_2_1"/>
<keyword evidence="16" id="KW-1185">Reference proteome</keyword>
<comment type="catalytic activity">
    <reaction evidence="9 10">
        <text>O-phospho-L-tyrosyl-[protein] + H2O = L-tyrosyl-[protein] + phosphate</text>
        <dbReference type="Rhea" id="RHEA:10684"/>
        <dbReference type="Rhea" id="RHEA-COMP:10136"/>
        <dbReference type="Rhea" id="RHEA-COMP:20101"/>
        <dbReference type="ChEBI" id="CHEBI:15377"/>
        <dbReference type="ChEBI" id="CHEBI:43474"/>
        <dbReference type="ChEBI" id="CHEBI:46858"/>
        <dbReference type="ChEBI" id="CHEBI:61978"/>
        <dbReference type="EC" id="3.1.3.48"/>
    </reaction>
</comment>
<dbReference type="GO" id="GO:0005737">
    <property type="term" value="C:cytoplasm"/>
    <property type="evidence" value="ECO:0000318"/>
    <property type="project" value="GO_Central"/>
</dbReference>
<dbReference type="InterPro" id="IPR003595">
    <property type="entry name" value="Tyr_Pase_cat"/>
</dbReference>
<name>W5N2E0_LEPOC</name>
<dbReference type="Pfam" id="PF00782">
    <property type="entry name" value="DSPc"/>
    <property type="match status" value="1"/>
</dbReference>
<dbReference type="SMART" id="SM00450">
    <property type="entry name" value="RHOD"/>
    <property type="match status" value="1"/>
</dbReference>
<dbReference type="GeneTree" id="ENSGT00940000159044"/>
<organism evidence="15 16">
    <name type="scientific">Lepisosteus oculatus</name>
    <name type="common">Spotted gar</name>
    <dbReference type="NCBI Taxonomy" id="7918"/>
    <lineage>
        <taxon>Eukaryota</taxon>
        <taxon>Metazoa</taxon>
        <taxon>Chordata</taxon>
        <taxon>Craniata</taxon>
        <taxon>Vertebrata</taxon>
        <taxon>Euteleostomi</taxon>
        <taxon>Actinopterygii</taxon>
        <taxon>Neopterygii</taxon>
        <taxon>Holostei</taxon>
        <taxon>Semionotiformes</taxon>
        <taxon>Lepisosteidae</taxon>
        <taxon>Lepisosteus</taxon>
    </lineage>
</organism>
<dbReference type="SMART" id="SM00404">
    <property type="entry name" value="PTPc_motif"/>
    <property type="match status" value="1"/>
</dbReference>
<evidence type="ECO:0000256" key="4">
    <source>
        <dbReference type="ARBA" id="ARBA00022801"/>
    </source>
</evidence>
<dbReference type="InterPro" id="IPR008343">
    <property type="entry name" value="MKP"/>
</dbReference>
<dbReference type="EMBL" id="AHAT01005457">
    <property type="status" value="NOT_ANNOTATED_CDS"/>
    <property type="molecule type" value="Genomic_DNA"/>
</dbReference>
<dbReference type="PANTHER" id="PTHR10159:SF309">
    <property type="entry name" value="DUAL SPECIFICITY PROTEIN PHOSPHATASE 1"/>
    <property type="match status" value="1"/>
</dbReference>
<dbReference type="AlphaFoldDB" id="W5N2E0"/>
<dbReference type="GO" id="GO:0004725">
    <property type="term" value="F:protein tyrosine phosphatase activity"/>
    <property type="evidence" value="ECO:0007669"/>
    <property type="project" value="UniProtKB-EC"/>
</dbReference>
<dbReference type="PRINTS" id="PR01908">
    <property type="entry name" value="ADSPHPHTASE"/>
</dbReference>
<evidence type="ECO:0000259" key="14">
    <source>
        <dbReference type="PROSITE" id="PS50206"/>
    </source>
</evidence>
<dbReference type="SMART" id="SM00195">
    <property type="entry name" value="DSPc"/>
    <property type="match status" value="1"/>
</dbReference>
<evidence type="ECO:0000313" key="16">
    <source>
        <dbReference type="Proteomes" id="UP000018468"/>
    </source>
</evidence>
<protein>
    <recommendedName>
        <fullName evidence="10">Dual specificity protein phosphatase</fullName>
        <ecNumber evidence="10">3.1.3.16</ecNumber>
        <ecNumber evidence="10">3.1.3.48</ecNumber>
    </recommendedName>
</protein>
<evidence type="ECO:0000256" key="3">
    <source>
        <dbReference type="ARBA" id="ARBA00022553"/>
    </source>
</evidence>
<dbReference type="CDD" id="cd14638">
    <property type="entry name" value="DSP_DUSP1"/>
    <property type="match status" value="1"/>
</dbReference>
<dbReference type="EC" id="3.1.3.48" evidence="10"/>
<reference evidence="15" key="3">
    <citation type="submission" date="2025-09" db="UniProtKB">
        <authorList>
            <consortium name="Ensembl"/>
        </authorList>
    </citation>
    <scope>IDENTIFICATION</scope>
</reference>
<keyword evidence="3" id="KW-0597">Phosphoprotein</keyword>
<dbReference type="PIRSF" id="PIRSF000939">
    <property type="entry name" value="MAPK_Ptase"/>
    <property type="match status" value="1"/>
</dbReference>
<dbReference type="InterPro" id="IPR029021">
    <property type="entry name" value="Prot-tyrosine_phosphatase-like"/>
</dbReference>
<dbReference type="InParanoid" id="W5N2E0"/>
<dbReference type="GO" id="GO:0005634">
    <property type="term" value="C:nucleus"/>
    <property type="evidence" value="ECO:0000318"/>
    <property type="project" value="GO_Central"/>
</dbReference>